<protein>
    <recommendedName>
        <fullName evidence="11 12">Elongation factor 4</fullName>
        <shortName evidence="12">EF-4</shortName>
        <ecNumber evidence="11 12">3.6.5.n1</ecNumber>
    </recommendedName>
    <alternativeName>
        <fullName evidence="12">Ribosomal back-translocase LepA</fullName>
    </alternativeName>
</protein>
<dbReference type="Gene3D" id="3.30.70.870">
    <property type="entry name" value="Elongation Factor G (Translational Gtpase), domain 3"/>
    <property type="match status" value="1"/>
</dbReference>
<evidence type="ECO:0000256" key="1">
    <source>
        <dbReference type="ARBA" id="ARBA00005454"/>
    </source>
</evidence>
<dbReference type="FunFam" id="3.40.50.300:FF:000078">
    <property type="entry name" value="Elongation factor 4"/>
    <property type="match status" value="1"/>
</dbReference>
<proteinExistence type="inferred from homology"/>
<dbReference type="EMBL" id="PCSU01000010">
    <property type="protein sequence ID" value="PIP56868.1"/>
    <property type="molecule type" value="Genomic_DNA"/>
</dbReference>
<dbReference type="Pfam" id="PF06421">
    <property type="entry name" value="LepA_C"/>
    <property type="match status" value="1"/>
</dbReference>
<dbReference type="Pfam" id="PF00009">
    <property type="entry name" value="GTP_EFTU"/>
    <property type="match status" value="1"/>
</dbReference>
<dbReference type="PROSITE" id="PS00301">
    <property type="entry name" value="G_TR_1"/>
    <property type="match status" value="1"/>
</dbReference>
<dbReference type="FunFam" id="3.30.70.2570:FF:000001">
    <property type="entry name" value="Translation factor GUF1, mitochondrial"/>
    <property type="match status" value="1"/>
</dbReference>
<dbReference type="GO" id="GO:0003746">
    <property type="term" value="F:translation elongation factor activity"/>
    <property type="evidence" value="ECO:0007669"/>
    <property type="project" value="UniProtKB-UniRule"/>
</dbReference>
<keyword evidence="14" id="KW-0251">Elongation factor</keyword>
<dbReference type="InterPro" id="IPR009000">
    <property type="entry name" value="Transl_B-barrel_sf"/>
</dbReference>
<keyword evidence="4 12" id="KW-0378">Hydrolase</keyword>
<dbReference type="InterPro" id="IPR005225">
    <property type="entry name" value="Small_GTP-bd"/>
</dbReference>
<dbReference type="InterPro" id="IPR027417">
    <property type="entry name" value="P-loop_NTPase"/>
</dbReference>
<name>A0A2H0BIM8_UNCKA</name>
<dbReference type="GO" id="GO:0005886">
    <property type="term" value="C:plasma membrane"/>
    <property type="evidence" value="ECO:0007669"/>
    <property type="project" value="UniProtKB-SubCell"/>
</dbReference>
<sequence length="601" mass="66779">MHLMQNIRNFSIIAHIDHGKSTLADRLLQETGTVSARDMQEQFLDNIDIERERGITVKLQAVRMKYTPPTDASDKNDYILNLIDTPGHIDFSYEVNRALEACEGALLLVDAAQGIQAQTLANYMKAKDAGLTILPVINKIDLPAADPETVMLDMMETFGFNEEDFILTSAKTGLGIQELLDAIVAKIPAPKGDPSSSPKALVFDSFYDDYKGVVALIRVIDGSFTKNNSLILMQSGKDFEPVEIGYNTGRFTISDSIECGEVGYIATGLKNIAFVQVGETITSAKTPATTPLEGYKEPTPMVFANLFPDDGDEISLLRDAVERLNLTDAAFTFTPIKSTVLGSGFRCGFLGLLHVEIIRDRIEQEFNVVTQLTSPSVLYYVTKTNGETISVQAPQDLPEPNLITNITEPWCTVKLYTPNEYLGGVMQIAKDHRGIQESLESMHSRTTLVYKIPLSDVISTFFDRIKSISSGYASFDYDVTEYRPVNLVRLDILLNKVKEESLSRLVVKERLYDVGEKMVATLKESLPRQQFTLPIQAAVGGTIVARETITAMRKDVTAKLYGGDRTRKDKLLKKQKAGKKRMQETGRVRVTPEVYRKILGV</sequence>
<dbReference type="Gene3D" id="3.30.70.240">
    <property type="match status" value="1"/>
</dbReference>
<dbReference type="SUPFAM" id="SSF50447">
    <property type="entry name" value="Translation proteins"/>
    <property type="match status" value="1"/>
</dbReference>
<comment type="caution">
    <text evidence="14">The sequence shown here is derived from an EMBL/GenBank/DDBJ whole genome shotgun (WGS) entry which is preliminary data.</text>
</comment>
<dbReference type="InterPro" id="IPR013842">
    <property type="entry name" value="LepA_CTD"/>
</dbReference>
<dbReference type="PROSITE" id="PS51722">
    <property type="entry name" value="G_TR_2"/>
    <property type="match status" value="1"/>
</dbReference>
<dbReference type="SUPFAM" id="SSF52540">
    <property type="entry name" value="P-loop containing nucleoside triphosphate hydrolases"/>
    <property type="match status" value="1"/>
</dbReference>
<keyword evidence="2 12" id="KW-1003">Cell membrane</keyword>
<dbReference type="EC" id="3.6.5.n1" evidence="11 12"/>
<dbReference type="CDD" id="cd01890">
    <property type="entry name" value="LepA"/>
    <property type="match status" value="1"/>
</dbReference>
<evidence type="ECO:0000256" key="7">
    <source>
        <dbReference type="ARBA" id="ARBA00023136"/>
    </source>
</evidence>
<dbReference type="NCBIfam" id="TIGR01393">
    <property type="entry name" value="lepA"/>
    <property type="match status" value="1"/>
</dbReference>
<dbReference type="CDD" id="cd03709">
    <property type="entry name" value="lepA_C"/>
    <property type="match status" value="1"/>
</dbReference>
<organism evidence="14 15">
    <name type="scientific">candidate division WWE3 bacterium CG22_combo_CG10-13_8_21_14_all_39_12</name>
    <dbReference type="NCBI Taxonomy" id="1975094"/>
    <lineage>
        <taxon>Bacteria</taxon>
        <taxon>Katanobacteria</taxon>
    </lineage>
</organism>
<feature type="domain" description="Tr-type G" evidence="13">
    <location>
        <begin position="5"/>
        <end position="191"/>
    </location>
</feature>
<comment type="subcellular location">
    <subcellularLocation>
        <location evidence="12">Cell membrane</location>
        <topology evidence="12">Peripheral membrane protein</topology>
        <orientation evidence="12">Cytoplasmic side</orientation>
    </subcellularLocation>
</comment>
<dbReference type="Gene3D" id="3.40.50.300">
    <property type="entry name" value="P-loop containing nucleotide triphosphate hydrolases"/>
    <property type="match status" value="1"/>
</dbReference>
<comment type="similarity">
    <text evidence="1 12">Belongs to the TRAFAC class translation factor GTPase superfamily. Classic translation factor GTPase family. LepA subfamily.</text>
</comment>
<evidence type="ECO:0000256" key="4">
    <source>
        <dbReference type="ARBA" id="ARBA00022801"/>
    </source>
</evidence>
<evidence type="ECO:0000256" key="10">
    <source>
        <dbReference type="ARBA" id="ARBA00061052"/>
    </source>
</evidence>
<evidence type="ECO:0000256" key="11">
    <source>
        <dbReference type="ARBA" id="ARBA00066744"/>
    </source>
</evidence>
<dbReference type="GO" id="GO:0045727">
    <property type="term" value="P:positive regulation of translation"/>
    <property type="evidence" value="ECO:0007669"/>
    <property type="project" value="UniProtKB-UniRule"/>
</dbReference>
<dbReference type="PANTHER" id="PTHR43512">
    <property type="entry name" value="TRANSLATION FACTOR GUF1-RELATED"/>
    <property type="match status" value="1"/>
</dbReference>
<evidence type="ECO:0000313" key="14">
    <source>
        <dbReference type="EMBL" id="PIP56868.1"/>
    </source>
</evidence>
<dbReference type="InterPro" id="IPR038363">
    <property type="entry name" value="LepA_C_sf"/>
</dbReference>
<dbReference type="GO" id="GO:0005525">
    <property type="term" value="F:GTP binding"/>
    <property type="evidence" value="ECO:0007669"/>
    <property type="project" value="UniProtKB-UniRule"/>
</dbReference>
<keyword evidence="5 12" id="KW-0648">Protein biosynthesis</keyword>
<dbReference type="GO" id="GO:0003924">
    <property type="term" value="F:GTPase activity"/>
    <property type="evidence" value="ECO:0007669"/>
    <property type="project" value="UniProtKB-UniRule"/>
</dbReference>
<comment type="function">
    <text evidence="9 12">Required for accurate and efficient protein synthesis under certain stress conditions. May act as a fidelity factor of the translation reaction, by catalyzing a one-codon backward translocation of tRNAs on improperly translocated ribosomes. Back-translocation proceeds from a post-translocation (POST) complex to a pre-translocation (PRE) complex, thus giving elongation factor G a second chance to translocate the tRNAs correctly. Binds to ribosomes in a GTP-dependent manner.</text>
</comment>
<dbReference type="InterPro" id="IPR035647">
    <property type="entry name" value="EFG_III/V"/>
</dbReference>
<dbReference type="Proteomes" id="UP000228495">
    <property type="component" value="Unassembled WGS sequence"/>
</dbReference>
<evidence type="ECO:0000256" key="3">
    <source>
        <dbReference type="ARBA" id="ARBA00022741"/>
    </source>
</evidence>
<dbReference type="InterPro" id="IPR000640">
    <property type="entry name" value="EFG_V-like"/>
</dbReference>
<dbReference type="PANTHER" id="PTHR43512:SF4">
    <property type="entry name" value="TRANSLATION FACTOR GUF1 HOMOLOG, CHLOROPLASTIC"/>
    <property type="match status" value="1"/>
</dbReference>
<evidence type="ECO:0000256" key="2">
    <source>
        <dbReference type="ARBA" id="ARBA00022475"/>
    </source>
</evidence>
<comment type="similarity">
    <text evidence="10">Belongs to the GTP-binding elongation factor family. LepA subfamily.</text>
</comment>
<gene>
    <name evidence="12" type="primary">lepA</name>
    <name evidence="14" type="ORF">COX05_00790</name>
</gene>
<keyword evidence="6 12" id="KW-0342">GTP-binding</keyword>
<comment type="catalytic activity">
    <reaction evidence="8 12">
        <text>GTP + H2O = GDP + phosphate + H(+)</text>
        <dbReference type="Rhea" id="RHEA:19669"/>
        <dbReference type="ChEBI" id="CHEBI:15377"/>
        <dbReference type="ChEBI" id="CHEBI:15378"/>
        <dbReference type="ChEBI" id="CHEBI:37565"/>
        <dbReference type="ChEBI" id="CHEBI:43474"/>
        <dbReference type="ChEBI" id="CHEBI:58189"/>
        <dbReference type="EC" id="3.6.5.n1"/>
    </reaction>
</comment>
<dbReference type="AlphaFoldDB" id="A0A2H0BIM8"/>
<dbReference type="InterPro" id="IPR035654">
    <property type="entry name" value="LepA_IV"/>
</dbReference>
<keyword evidence="3 12" id="KW-0547">Nucleotide-binding</keyword>
<keyword evidence="7 12" id="KW-0472">Membrane</keyword>
<feature type="binding site" evidence="12">
    <location>
        <begin position="17"/>
        <end position="22"/>
    </location>
    <ligand>
        <name>GTP</name>
        <dbReference type="ChEBI" id="CHEBI:37565"/>
    </ligand>
</feature>
<dbReference type="Gene3D" id="2.40.30.10">
    <property type="entry name" value="Translation factors"/>
    <property type="match status" value="1"/>
</dbReference>
<dbReference type="SUPFAM" id="SSF54980">
    <property type="entry name" value="EF-G C-terminal domain-like"/>
    <property type="match status" value="2"/>
</dbReference>
<reference evidence="14 15" key="1">
    <citation type="submission" date="2017-09" db="EMBL/GenBank/DDBJ databases">
        <title>Depth-based differentiation of microbial function through sediment-hosted aquifers and enrichment of novel symbionts in the deep terrestrial subsurface.</title>
        <authorList>
            <person name="Probst A.J."/>
            <person name="Ladd B."/>
            <person name="Jarett J.K."/>
            <person name="Geller-Mcgrath D.E."/>
            <person name="Sieber C.M."/>
            <person name="Emerson J.B."/>
            <person name="Anantharaman K."/>
            <person name="Thomas B.C."/>
            <person name="Malmstrom R."/>
            <person name="Stieglmeier M."/>
            <person name="Klingl A."/>
            <person name="Woyke T."/>
            <person name="Ryan C.M."/>
            <person name="Banfield J.F."/>
        </authorList>
    </citation>
    <scope>NUCLEOTIDE SEQUENCE [LARGE SCALE GENOMIC DNA]</scope>
    <source>
        <strain evidence="14">CG22_combo_CG10-13_8_21_14_all_39_12</strain>
    </source>
</reference>
<accession>A0A2H0BIM8</accession>
<dbReference type="InterPro" id="IPR031157">
    <property type="entry name" value="G_TR_CS"/>
</dbReference>
<evidence type="ECO:0000256" key="9">
    <source>
        <dbReference type="ARBA" id="ARBA00057626"/>
    </source>
</evidence>
<evidence type="ECO:0000256" key="12">
    <source>
        <dbReference type="HAMAP-Rule" id="MF_00071"/>
    </source>
</evidence>
<dbReference type="Pfam" id="PF00679">
    <property type="entry name" value="EFG_C"/>
    <property type="match status" value="1"/>
</dbReference>
<evidence type="ECO:0000256" key="8">
    <source>
        <dbReference type="ARBA" id="ARBA00050293"/>
    </source>
</evidence>
<dbReference type="InterPro" id="IPR006297">
    <property type="entry name" value="EF-4"/>
</dbReference>
<feature type="binding site" evidence="12">
    <location>
        <begin position="138"/>
        <end position="141"/>
    </location>
    <ligand>
        <name>GTP</name>
        <dbReference type="ChEBI" id="CHEBI:37565"/>
    </ligand>
</feature>
<dbReference type="InterPro" id="IPR000795">
    <property type="entry name" value="T_Tr_GTP-bd_dom"/>
</dbReference>
<dbReference type="SMART" id="SM00838">
    <property type="entry name" value="EFG_C"/>
    <property type="match status" value="1"/>
</dbReference>
<dbReference type="HAMAP" id="MF_00071">
    <property type="entry name" value="LepA"/>
    <property type="match status" value="1"/>
</dbReference>
<evidence type="ECO:0000313" key="15">
    <source>
        <dbReference type="Proteomes" id="UP000228495"/>
    </source>
</evidence>
<dbReference type="NCBIfam" id="TIGR00231">
    <property type="entry name" value="small_GTP"/>
    <property type="match status" value="1"/>
</dbReference>
<dbReference type="Gene3D" id="3.30.70.2570">
    <property type="entry name" value="Elongation factor 4, C-terminal domain"/>
    <property type="match status" value="1"/>
</dbReference>
<evidence type="ECO:0000256" key="6">
    <source>
        <dbReference type="ARBA" id="ARBA00023134"/>
    </source>
</evidence>
<evidence type="ECO:0000256" key="5">
    <source>
        <dbReference type="ARBA" id="ARBA00022917"/>
    </source>
</evidence>
<dbReference type="PRINTS" id="PR00315">
    <property type="entry name" value="ELONGATNFCT"/>
</dbReference>
<dbReference type="GO" id="GO:0043022">
    <property type="term" value="F:ribosome binding"/>
    <property type="evidence" value="ECO:0007669"/>
    <property type="project" value="UniProtKB-UniRule"/>
</dbReference>
<evidence type="ECO:0000259" key="13">
    <source>
        <dbReference type="PROSITE" id="PS51722"/>
    </source>
</evidence>